<dbReference type="EMBL" id="FOZS01000001">
    <property type="protein sequence ID" value="SFS39713.1"/>
    <property type="molecule type" value="Genomic_DNA"/>
</dbReference>
<keyword evidence="1" id="KW-1133">Transmembrane helix</keyword>
<dbReference type="InterPro" id="IPR007263">
    <property type="entry name" value="DCC1-like"/>
</dbReference>
<feature type="transmembrane region" description="Helical" evidence="1">
    <location>
        <begin position="256"/>
        <end position="284"/>
    </location>
</feature>
<dbReference type="GO" id="GO:0015035">
    <property type="term" value="F:protein-disulfide reductase activity"/>
    <property type="evidence" value="ECO:0007669"/>
    <property type="project" value="InterPro"/>
</dbReference>
<feature type="transmembrane region" description="Helical" evidence="1">
    <location>
        <begin position="67"/>
        <end position="85"/>
    </location>
</feature>
<sequence length="419" mass="47646">MSAFINYFADDSRSSPINLAVARVALGTYLLWRVVFLDWGFYQEWPHALNIGIDFLHQDLLLALLPYQRWLVAGLLVSFIVGYKIKWSGGLASLILLEMLSVKATVYLSGTVESLFVCSYFVLFFAFFHNDDAMSADAVIQTKENSLEQLNRFLKEGSDRSYRMRPFKWMLVVVGLMYFGAAWGKLLNGSFDIYLSGADLQRDIIYNQAATGVSRPIGEFVVQHELLAWLGFVGTALVQSLFIVAVVLGVTVTPFVLGLIGFHVAVILTLGLYFIDMIVVLSLFGAWDVAYRKLAADQTNAVQLVYDERCYFCARSLYLFKHLDVNDSVQFYTQSDAPPELVDRDGVDLEKEMYLFRDGEAHGGYDAFRHLFKQFRIFAPITLLMAFPPVRMVGERIYEYIADNRDRHFVCSYDPDETS</sequence>
<keyword evidence="3" id="KW-1185">Reference proteome</keyword>
<feature type="transmembrane region" description="Helical" evidence="1">
    <location>
        <begin position="226"/>
        <end position="250"/>
    </location>
</feature>
<dbReference type="AlphaFoldDB" id="A0A1I6PHS1"/>
<keyword evidence="1" id="KW-0812">Transmembrane</keyword>
<feature type="transmembrane region" description="Helical" evidence="1">
    <location>
        <begin position="20"/>
        <end position="42"/>
    </location>
</feature>
<dbReference type="Pfam" id="PF04134">
    <property type="entry name" value="DCC1-like"/>
    <property type="match status" value="1"/>
</dbReference>
<reference evidence="3" key="1">
    <citation type="submission" date="2016-10" db="EMBL/GenBank/DDBJ databases">
        <authorList>
            <person name="Varghese N."/>
            <person name="Submissions S."/>
        </authorList>
    </citation>
    <scope>NUCLEOTIDE SEQUENCE [LARGE SCALE GENOMIC DNA]</scope>
    <source>
        <strain evidence="3">DSM 22427</strain>
    </source>
</reference>
<feature type="transmembrane region" description="Helical" evidence="1">
    <location>
        <begin position="169"/>
        <end position="187"/>
    </location>
</feature>
<evidence type="ECO:0000313" key="3">
    <source>
        <dbReference type="Proteomes" id="UP000199199"/>
    </source>
</evidence>
<evidence type="ECO:0000256" key="1">
    <source>
        <dbReference type="SAM" id="Phobius"/>
    </source>
</evidence>
<evidence type="ECO:0008006" key="4">
    <source>
        <dbReference type="Google" id="ProtNLM"/>
    </source>
</evidence>
<dbReference type="OrthoDB" id="303844at2157"/>
<organism evidence="2 3">
    <name type="scientific">Halostagnicola kamekurae</name>
    <dbReference type="NCBI Taxonomy" id="619731"/>
    <lineage>
        <taxon>Archaea</taxon>
        <taxon>Methanobacteriati</taxon>
        <taxon>Methanobacteriota</taxon>
        <taxon>Stenosarchaea group</taxon>
        <taxon>Halobacteria</taxon>
        <taxon>Halobacteriales</taxon>
        <taxon>Natrialbaceae</taxon>
        <taxon>Halostagnicola</taxon>
    </lineage>
</organism>
<keyword evidence="1" id="KW-0472">Membrane</keyword>
<feature type="transmembrane region" description="Helical" evidence="1">
    <location>
        <begin position="106"/>
        <end position="128"/>
    </location>
</feature>
<dbReference type="Proteomes" id="UP000199199">
    <property type="component" value="Unassembled WGS sequence"/>
</dbReference>
<protein>
    <recommendedName>
        <fullName evidence="4">HTTM domain-containing protein</fullName>
    </recommendedName>
</protein>
<name>A0A1I6PHS1_9EURY</name>
<accession>A0A1I6PHS1</accession>
<gene>
    <name evidence="2" type="ORF">SAMN04488556_0563</name>
</gene>
<proteinExistence type="predicted"/>
<dbReference type="RefSeq" id="WP_092901251.1">
    <property type="nucleotide sequence ID" value="NZ_FOZS01000001.1"/>
</dbReference>
<evidence type="ECO:0000313" key="2">
    <source>
        <dbReference type="EMBL" id="SFS39713.1"/>
    </source>
</evidence>